<dbReference type="Pfam" id="PF04434">
    <property type="entry name" value="SWIM"/>
    <property type="match status" value="1"/>
</dbReference>
<dbReference type="SMART" id="SM00575">
    <property type="entry name" value="ZnF_PMZ"/>
    <property type="match status" value="1"/>
</dbReference>
<gene>
    <name evidence="7" type="ORF">Prudu_129S000300</name>
</gene>
<organism evidence="7">
    <name type="scientific">Prunus dulcis</name>
    <name type="common">Almond</name>
    <name type="synonym">Amygdalus dulcis</name>
    <dbReference type="NCBI Taxonomy" id="3755"/>
    <lineage>
        <taxon>Eukaryota</taxon>
        <taxon>Viridiplantae</taxon>
        <taxon>Streptophyta</taxon>
        <taxon>Embryophyta</taxon>
        <taxon>Tracheophyta</taxon>
        <taxon>Spermatophyta</taxon>
        <taxon>Magnoliopsida</taxon>
        <taxon>eudicotyledons</taxon>
        <taxon>Gunneridae</taxon>
        <taxon>Pentapetalae</taxon>
        <taxon>rosids</taxon>
        <taxon>fabids</taxon>
        <taxon>Rosales</taxon>
        <taxon>Rosaceae</taxon>
        <taxon>Amygdaloideae</taxon>
        <taxon>Amygdaleae</taxon>
        <taxon>Prunus</taxon>
    </lineage>
</organism>
<accession>A0A5H2XKC0</accession>
<dbReference type="InterPro" id="IPR006564">
    <property type="entry name" value="Znf_PMZ"/>
</dbReference>
<sequence>MNEVQSPTSETSSGDKQELPLSNFQKPNLLLQKEKKRRHSAVEDVAEEEGTRVETHNSILSLVSIICVSKMVGDSEENDDCVIADEMIYIPEVRNEKRPKVGMKFDSLDFVYDFYNRYALLAGFSIRRHSSGREKYSKEILRKEFVCCKQGVFKKEEPRAVKRHRGISRCGCKARVVVVKVSGCKQYAFSLVVEGHNHTMTPPERVHFMRSHRHISEPAKLLTKQLGSADIPTHKKMSILEVQSGGMEKIGFTKKDIYNFEYYESSLMKNHDVELVTEYFLAEQKNNRSFYFKIEGDSNDRLTRCFWADATSRRAYGFYGDVVVLDTTFNTNRYGLPFAPMLGVNNHGQTIVLACAFLSKETTESFIWMFEEFKKAMPGGEPKMIITDQDAAMARAIFEVFPTTFHRLCIWHITTKFSDKLPRTAYEEYWKEFKETIWEIDNIDEFEEKWHAIITKSGLTDHPWLSSVFDLRKSWVPAYSKSRRLSCIFQAIYIKEKFINGFHNTISKGTVHQRQKELLADHIDAFEKPQCALLLTMDKQMAEIYTKAMFQKFEQELMQSLPCFMELKMDDASKAIYKVSERKRGKTRVTEVVYDKYSDQWSCSCKGFEFIGILCCHALALLKREQIEYLPNKYILNRWKKTAKSGLVSDSNGNEIKDCENNSLLIKRSRMSRLASDVIEHALMSEEGCELLSNNLNDTRVMLKLLNDGVGPSEVGGSSSQTRYLKDPKRVTHKGSSKRVKGAKEMRMERGIRHCQQCGQTSHDIRRCPRMANTSTSPSNNEESTPINLSDPLFDEFDSMHGPTNFFVSRLVLDLSTLNFDNAHERLSHPFLRKDAIYIRCILRPYIAFYDNMGTIQGNWGQYSGNIQAIGGNIVAK</sequence>
<feature type="compositionally biased region" description="Polar residues" evidence="5">
    <location>
        <begin position="1"/>
        <end position="12"/>
    </location>
</feature>
<feature type="domain" description="SWIM-type" evidence="6">
    <location>
        <begin position="588"/>
        <end position="626"/>
    </location>
</feature>
<dbReference type="InterPro" id="IPR004330">
    <property type="entry name" value="FAR1_DNA_bnd_dom"/>
</dbReference>
<evidence type="ECO:0000313" key="7">
    <source>
        <dbReference type="EMBL" id="BBN67612.1"/>
    </source>
</evidence>
<feature type="region of interest" description="Disordered" evidence="5">
    <location>
        <begin position="1"/>
        <end position="28"/>
    </location>
</feature>
<reference evidence="7" key="1">
    <citation type="journal article" date="2019" name="Science">
        <title>Mutation of a bHLH transcription factor allowed almond domestication.</title>
        <authorList>
            <person name="Sanchez-Perez R."/>
            <person name="Pavan S."/>
            <person name="Mazzeo R."/>
            <person name="Moldovan C."/>
            <person name="Aiese Cigliano R."/>
            <person name="Del Cueto J."/>
            <person name="Ricciardi F."/>
            <person name="Lotti C."/>
            <person name="Ricciardi L."/>
            <person name="Dicenta F."/>
            <person name="Lopez-Marques R.L."/>
            <person name="Lindberg Moller B."/>
        </authorList>
    </citation>
    <scope>NUCLEOTIDE SEQUENCE</scope>
</reference>
<evidence type="ECO:0000256" key="2">
    <source>
        <dbReference type="ARBA" id="ARBA00022771"/>
    </source>
</evidence>
<keyword evidence="2 4" id="KW-0863">Zinc-finger</keyword>
<dbReference type="Pfam" id="PF03101">
    <property type="entry name" value="FAR1"/>
    <property type="match status" value="1"/>
</dbReference>
<dbReference type="GO" id="GO:0008270">
    <property type="term" value="F:zinc ion binding"/>
    <property type="evidence" value="ECO:0007669"/>
    <property type="project" value="UniProtKB-KW"/>
</dbReference>
<dbReference type="PANTHER" id="PTHR47718">
    <property type="entry name" value="OS01G0519700 PROTEIN"/>
    <property type="match status" value="1"/>
</dbReference>
<evidence type="ECO:0000256" key="3">
    <source>
        <dbReference type="ARBA" id="ARBA00022833"/>
    </source>
</evidence>
<evidence type="ECO:0000259" key="6">
    <source>
        <dbReference type="PROSITE" id="PS50966"/>
    </source>
</evidence>
<dbReference type="Pfam" id="PF10551">
    <property type="entry name" value="MULE"/>
    <property type="match status" value="1"/>
</dbReference>
<evidence type="ECO:0000256" key="5">
    <source>
        <dbReference type="SAM" id="MobiDB-lite"/>
    </source>
</evidence>
<dbReference type="InterPro" id="IPR007527">
    <property type="entry name" value="Znf_SWIM"/>
</dbReference>
<proteinExistence type="predicted"/>
<dbReference type="PROSITE" id="PS50966">
    <property type="entry name" value="ZF_SWIM"/>
    <property type="match status" value="1"/>
</dbReference>
<name>A0A5H2XKC0_PRUDU</name>
<keyword evidence="3" id="KW-0862">Zinc</keyword>
<keyword evidence="1" id="KW-0479">Metal-binding</keyword>
<dbReference type="EMBL" id="AP020466">
    <property type="protein sequence ID" value="BBN67612.1"/>
    <property type="molecule type" value="Genomic_DNA"/>
</dbReference>
<evidence type="ECO:0000256" key="1">
    <source>
        <dbReference type="ARBA" id="ARBA00022723"/>
    </source>
</evidence>
<evidence type="ECO:0000256" key="4">
    <source>
        <dbReference type="PROSITE-ProRule" id="PRU00325"/>
    </source>
</evidence>
<dbReference type="InterPro" id="IPR018289">
    <property type="entry name" value="MULE_transposase_dom"/>
</dbReference>
<dbReference type="AlphaFoldDB" id="A0A5H2XKC0"/>
<protein>
    <recommendedName>
        <fullName evidence="6">SWIM-type domain-containing protein</fullName>
    </recommendedName>
</protein>